<reference evidence="3 4" key="1">
    <citation type="submission" date="2024-09" db="EMBL/GenBank/DDBJ databases">
        <title>Itraconazole resistance in Madurella fahalii resulting from another homologue of gene encoding cytochrome P450 14-alpha sterol demethylase (CYP51).</title>
        <authorList>
            <person name="Yoshioka I."/>
            <person name="Fahal A.H."/>
            <person name="Kaneko S."/>
            <person name="Yaguchi T."/>
        </authorList>
    </citation>
    <scope>NUCLEOTIDE SEQUENCE [LARGE SCALE GENOMIC DNA]</scope>
    <source>
        <strain evidence="3 4">IFM 68171</strain>
    </source>
</reference>
<dbReference type="EMBL" id="BAAFSV010000006">
    <property type="protein sequence ID" value="GAB1320437.1"/>
    <property type="molecule type" value="Genomic_DNA"/>
</dbReference>
<evidence type="ECO:0000256" key="2">
    <source>
        <dbReference type="SAM" id="SignalP"/>
    </source>
</evidence>
<evidence type="ECO:0000313" key="3">
    <source>
        <dbReference type="EMBL" id="GAB1320437.1"/>
    </source>
</evidence>
<protein>
    <submittedName>
        <fullName evidence="3">Uncharacterized protein</fullName>
    </submittedName>
</protein>
<comment type="caution">
    <text evidence="3">The sequence shown here is derived from an EMBL/GenBank/DDBJ whole genome shotgun (WGS) entry which is preliminary data.</text>
</comment>
<organism evidence="3 4">
    <name type="scientific">Madurella fahalii</name>
    <dbReference type="NCBI Taxonomy" id="1157608"/>
    <lineage>
        <taxon>Eukaryota</taxon>
        <taxon>Fungi</taxon>
        <taxon>Dikarya</taxon>
        <taxon>Ascomycota</taxon>
        <taxon>Pezizomycotina</taxon>
        <taxon>Sordariomycetes</taxon>
        <taxon>Sordariomycetidae</taxon>
        <taxon>Sordariales</taxon>
        <taxon>Sordariales incertae sedis</taxon>
        <taxon>Madurella</taxon>
    </lineage>
</organism>
<evidence type="ECO:0000313" key="4">
    <source>
        <dbReference type="Proteomes" id="UP001628179"/>
    </source>
</evidence>
<accession>A0ABQ0GRT1</accession>
<dbReference type="GeneID" id="98181389"/>
<proteinExistence type="predicted"/>
<gene>
    <name evidence="3" type="ORF">MFIFM68171_10647</name>
</gene>
<feature type="signal peptide" evidence="2">
    <location>
        <begin position="1"/>
        <end position="27"/>
    </location>
</feature>
<feature type="region of interest" description="Disordered" evidence="1">
    <location>
        <begin position="89"/>
        <end position="125"/>
    </location>
</feature>
<name>A0ABQ0GRT1_9PEZI</name>
<feature type="chain" id="PRO_5046218761" evidence="2">
    <location>
        <begin position="28"/>
        <end position="125"/>
    </location>
</feature>
<sequence>MGHLSVHNKYLILLAAATALIERVTTGKVGEIESIEILHRNDGSSPVHQSCFNPDDKELVISARITPADGSKPKTHHIYVNGTGTIKKGDKREYSTSARSLPGNVWGLGGPSVDLDNDHGTSVVK</sequence>
<evidence type="ECO:0000256" key="1">
    <source>
        <dbReference type="SAM" id="MobiDB-lite"/>
    </source>
</evidence>
<dbReference type="Proteomes" id="UP001628179">
    <property type="component" value="Unassembled WGS sequence"/>
</dbReference>
<dbReference type="RefSeq" id="XP_070922167.1">
    <property type="nucleotide sequence ID" value="XM_071066066.1"/>
</dbReference>
<keyword evidence="2" id="KW-0732">Signal</keyword>
<keyword evidence="4" id="KW-1185">Reference proteome</keyword>